<dbReference type="PANTHER" id="PTHR43048:SF3">
    <property type="entry name" value="METHYLMALONYL-COA EPIMERASE, MITOCHONDRIAL"/>
    <property type="match status" value="1"/>
</dbReference>
<dbReference type="PROSITE" id="PS51819">
    <property type="entry name" value="VOC"/>
    <property type="match status" value="1"/>
</dbReference>
<organism evidence="4">
    <name type="scientific">Thermorudis peleae</name>
    <dbReference type="NCBI Taxonomy" id="1382356"/>
    <lineage>
        <taxon>Bacteria</taxon>
        <taxon>Pseudomonadati</taxon>
        <taxon>Thermomicrobiota</taxon>
        <taxon>Thermomicrobia</taxon>
        <taxon>Thermomicrobia incertae sedis</taxon>
        <taxon>Thermorudis</taxon>
    </lineage>
</organism>
<evidence type="ECO:0000256" key="1">
    <source>
        <dbReference type="ARBA" id="ARBA00009308"/>
    </source>
</evidence>
<dbReference type="Gene3D" id="3.10.180.10">
    <property type="entry name" value="2,3-Dihydroxybiphenyl 1,2-Dioxygenase, domain 1"/>
    <property type="match status" value="1"/>
</dbReference>
<keyword evidence="2" id="KW-0479">Metal-binding</keyword>
<dbReference type="InterPro" id="IPR037523">
    <property type="entry name" value="VOC_core"/>
</dbReference>
<accession>A0A831X6X3</accession>
<comment type="similarity">
    <text evidence="1">Belongs to the methylmalonyl-CoA epimerase family.</text>
</comment>
<dbReference type="GO" id="GO:0046491">
    <property type="term" value="P:L-methylmalonyl-CoA metabolic process"/>
    <property type="evidence" value="ECO:0007669"/>
    <property type="project" value="TreeGrafter"/>
</dbReference>
<dbReference type="NCBIfam" id="TIGR03081">
    <property type="entry name" value="metmalonyl_epim"/>
    <property type="match status" value="1"/>
</dbReference>
<evidence type="ECO:0000313" key="4">
    <source>
        <dbReference type="EMBL" id="HEG90537.1"/>
    </source>
</evidence>
<evidence type="ECO:0000259" key="3">
    <source>
        <dbReference type="PROSITE" id="PS51819"/>
    </source>
</evidence>
<feature type="domain" description="VOC" evidence="3">
    <location>
        <begin position="3"/>
        <end position="130"/>
    </location>
</feature>
<dbReference type="AlphaFoldDB" id="A0A831X6X3"/>
<dbReference type="EC" id="5.1.99.1" evidence="4"/>
<dbReference type="InterPro" id="IPR029068">
    <property type="entry name" value="Glyas_Bleomycin-R_OHBP_Dase"/>
</dbReference>
<dbReference type="SUPFAM" id="SSF54593">
    <property type="entry name" value="Glyoxalase/Bleomycin resistance protein/Dihydroxybiphenyl dioxygenase"/>
    <property type="match status" value="1"/>
</dbReference>
<dbReference type="InterPro" id="IPR051785">
    <property type="entry name" value="MMCE/EMCE_epimerase"/>
</dbReference>
<sequence>MLGIHHVGIVVADLDTATEAYRRLGFRLLETLEMPEQGVRIAAFAAGRNYLELLTPLDTESGVARFLAARGDGVHHVAYAVPNLAAALRQLDAAGYELIDREPRVGLHGWRVAFIHPRSCHGVLTELVEVAPASE</sequence>
<dbReference type="PANTHER" id="PTHR43048">
    <property type="entry name" value="METHYLMALONYL-COA EPIMERASE"/>
    <property type="match status" value="1"/>
</dbReference>
<protein>
    <submittedName>
        <fullName evidence="4">Methylmalonyl-CoA epimerase</fullName>
        <ecNumber evidence="4">5.1.99.1</ecNumber>
    </submittedName>
</protein>
<dbReference type="CDD" id="cd07249">
    <property type="entry name" value="MMCE"/>
    <property type="match status" value="1"/>
</dbReference>
<name>A0A831X6X3_9BACT</name>
<proteinExistence type="inferred from homology"/>
<dbReference type="Pfam" id="PF13669">
    <property type="entry name" value="Glyoxalase_4"/>
    <property type="match status" value="1"/>
</dbReference>
<dbReference type="GO" id="GO:0046872">
    <property type="term" value="F:metal ion binding"/>
    <property type="evidence" value="ECO:0007669"/>
    <property type="project" value="UniProtKB-KW"/>
</dbReference>
<evidence type="ECO:0000256" key="2">
    <source>
        <dbReference type="ARBA" id="ARBA00022723"/>
    </source>
</evidence>
<dbReference type="EMBL" id="DSIY01000085">
    <property type="protein sequence ID" value="HEG90537.1"/>
    <property type="molecule type" value="Genomic_DNA"/>
</dbReference>
<dbReference type="GO" id="GO:0004493">
    <property type="term" value="F:methylmalonyl-CoA epimerase activity"/>
    <property type="evidence" value="ECO:0007669"/>
    <property type="project" value="UniProtKB-EC"/>
</dbReference>
<reference evidence="4" key="1">
    <citation type="journal article" date="2020" name="mSystems">
        <title>Genome- and Community-Level Interaction Insights into Carbon Utilization and Element Cycling Functions of Hydrothermarchaeota in Hydrothermal Sediment.</title>
        <authorList>
            <person name="Zhou Z."/>
            <person name="Liu Y."/>
            <person name="Xu W."/>
            <person name="Pan J."/>
            <person name="Luo Z.H."/>
            <person name="Li M."/>
        </authorList>
    </citation>
    <scope>NUCLEOTIDE SEQUENCE [LARGE SCALE GENOMIC DNA]</scope>
    <source>
        <strain evidence="4">SpSt-210</strain>
    </source>
</reference>
<comment type="caution">
    <text evidence="4">The sequence shown here is derived from an EMBL/GenBank/DDBJ whole genome shotgun (WGS) entry which is preliminary data.</text>
</comment>
<dbReference type="InterPro" id="IPR017515">
    <property type="entry name" value="MeMalonyl-CoA_epimerase"/>
</dbReference>
<gene>
    <name evidence="4" type="primary">mce</name>
    <name evidence="4" type="ORF">ENP34_03720</name>
</gene>
<keyword evidence="4" id="KW-0413">Isomerase</keyword>